<comment type="caution">
    <text evidence="2">The sequence shown here is derived from an EMBL/GenBank/DDBJ whole genome shotgun (WGS) entry which is preliminary data.</text>
</comment>
<reference evidence="2" key="2">
    <citation type="submission" date="2021-04" db="EMBL/GenBank/DDBJ databases">
        <authorList>
            <person name="Gilroy R."/>
        </authorList>
    </citation>
    <scope>NUCLEOTIDE SEQUENCE</scope>
    <source>
        <strain evidence="2">CHK173-259</strain>
    </source>
</reference>
<evidence type="ECO:0008006" key="4">
    <source>
        <dbReference type="Google" id="ProtNLM"/>
    </source>
</evidence>
<keyword evidence="1" id="KW-0732">Signal</keyword>
<protein>
    <recommendedName>
        <fullName evidence="4">Extracellular protein</fullName>
    </recommendedName>
</protein>
<feature type="chain" id="PRO_5039433950" description="Extracellular protein" evidence="1">
    <location>
        <begin position="27"/>
        <end position="186"/>
    </location>
</feature>
<proteinExistence type="predicted"/>
<evidence type="ECO:0000256" key="1">
    <source>
        <dbReference type="SAM" id="SignalP"/>
    </source>
</evidence>
<dbReference type="AlphaFoldDB" id="A0A9D1QU63"/>
<evidence type="ECO:0000313" key="2">
    <source>
        <dbReference type="EMBL" id="HIW72175.1"/>
    </source>
</evidence>
<dbReference type="Proteomes" id="UP000886822">
    <property type="component" value="Unassembled WGS sequence"/>
</dbReference>
<feature type="signal peptide" evidence="1">
    <location>
        <begin position="1"/>
        <end position="26"/>
    </location>
</feature>
<sequence length="186" mass="20783">MHMTKFATIGVAALSLGLAFSTSQSAAAKTYKVHKAHYTTAKVANFSSSKYRTGYLTNQQRNYTFYQFSSTGTKTKAFKIKNALTPLKVKKNGKNSKNVNVYDIIFKGQHATEAYWKSYSTVYPYNSQKLDSHTIVSPTTPYSGKAVLPHGTKTSKLTVWMTDNKAGNKNVFYHRVKGGWKYSGTM</sequence>
<reference evidence="2" key="1">
    <citation type="journal article" date="2021" name="PeerJ">
        <title>Extensive microbial diversity within the chicken gut microbiome revealed by metagenomics and culture.</title>
        <authorList>
            <person name="Gilroy R."/>
            <person name="Ravi A."/>
            <person name="Getino M."/>
            <person name="Pursley I."/>
            <person name="Horton D.L."/>
            <person name="Alikhan N.F."/>
            <person name="Baker D."/>
            <person name="Gharbi K."/>
            <person name="Hall N."/>
            <person name="Watson M."/>
            <person name="Adriaenssens E.M."/>
            <person name="Foster-Nyarko E."/>
            <person name="Jarju S."/>
            <person name="Secka A."/>
            <person name="Antonio M."/>
            <person name="Oren A."/>
            <person name="Chaudhuri R.R."/>
            <person name="La Ragione R."/>
            <person name="Hildebrand F."/>
            <person name="Pallen M.J."/>
        </authorList>
    </citation>
    <scope>NUCLEOTIDE SEQUENCE</scope>
    <source>
        <strain evidence="2">CHK173-259</strain>
    </source>
</reference>
<dbReference type="EMBL" id="DXGJ01000046">
    <property type="protein sequence ID" value="HIW72175.1"/>
    <property type="molecule type" value="Genomic_DNA"/>
</dbReference>
<organism evidence="2 3">
    <name type="scientific">Candidatus Levilactobacillus faecigallinarum</name>
    <dbReference type="NCBI Taxonomy" id="2838638"/>
    <lineage>
        <taxon>Bacteria</taxon>
        <taxon>Bacillati</taxon>
        <taxon>Bacillota</taxon>
        <taxon>Bacilli</taxon>
        <taxon>Lactobacillales</taxon>
        <taxon>Lactobacillaceae</taxon>
        <taxon>Levilactobacillus</taxon>
    </lineage>
</organism>
<accession>A0A9D1QU63</accession>
<gene>
    <name evidence="2" type="ORF">H9875_06060</name>
</gene>
<evidence type="ECO:0000313" key="3">
    <source>
        <dbReference type="Proteomes" id="UP000886822"/>
    </source>
</evidence>
<name>A0A9D1QU63_9LACO</name>